<name>A0ABR0H638_9PEZI</name>
<comment type="catalytic activity">
    <reaction evidence="14">
        <text>[(1-&gt;4)-beta-D-glucosyl]n+m + reduced acceptor + O2 = 4-dehydro-beta-D-glucosyl-[(1-&gt;4)-beta-D-glucosyl]n-1 + [(1-&gt;4)-beta-D-glucosyl]m + acceptor + H2O.</text>
        <dbReference type="EC" id="1.14.99.56"/>
    </reaction>
</comment>
<keyword evidence="3" id="KW-0964">Secreted</keyword>
<dbReference type="Gene3D" id="2.70.50.70">
    <property type="match status" value="1"/>
</dbReference>
<dbReference type="InterPro" id="IPR049892">
    <property type="entry name" value="AA9"/>
</dbReference>
<accession>A0ABR0H638</accession>
<evidence type="ECO:0000256" key="4">
    <source>
        <dbReference type="ARBA" id="ARBA00022723"/>
    </source>
</evidence>
<keyword evidence="12" id="KW-0624">Polysaccharide degradation</keyword>
<keyword evidence="11" id="KW-0119">Carbohydrate metabolism</keyword>
<gene>
    <name evidence="17" type="ORF">QC763_607780</name>
</gene>
<reference evidence="17 18" key="1">
    <citation type="journal article" date="2023" name="bioRxiv">
        <title>High-quality genome assemblies of four members of thePodospora anserinaspecies complex.</title>
        <authorList>
            <person name="Ament-Velasquez S.L."/>
            <person name="Vogan A.A."/>
            <person name="Wallerman O."/>
            <person name="Hartmann F."/>
            <person name="Gautier V."/>
            <person name="Silar P."/>
            <person name="Giraud T."/>
            <person name="Johannesson H."/>
        </authorList>
    </citation>
    <scope>NUCLEOTIDE SEQUENCE [LARGE SCALE GENOMIC DNA]</scope>
    <source>
        <strain evidence="17 18">CBS 411.78</strain>
    </source>
</reference>
<keyword evidence="8" id="KW-0186">Copper</keyword>
<dbReference type="PANTHER" id="PTHR33353">
    <property type="entry name" value="PUTATIVE (AFU_ORTHOLOGUE AFUA_1G12560)-RELATED"/>
    <property type="match status" value="1"/>
</dbReference>
<dbReference type="RefSeq" id="XP_062763317.1">
    <property type="nucleotide sequence ID" value="XM_062914614.1"/>
</dbReference>
<evidence type="ECO:0000256" key="8">
    <source>
        <dbReference type="ARBA" id="ARBA00023008"/>
    </source>
</evidence>
<protein>
    <recommendedName>
        <fullName evidence="15">lytic cellulose monooxygenase (C4-dehydrogenating)</fullName>
        <ecNumber evidence="15">1.14.99.56</ecNumber>
    </recommendedName>
</protein>
<feature type="domain" description="Auxiliary Activity family 9 catalytic" evidence="16">
    <location>
        <begin position="65"/>
        <end position="275"/>
    </location>
</feature>
<dbReference type="EMBL" id="JAFFHB010000008">
    <property type="protein sequence ID" value="KAK4663351.1"/>
    <property type="molecule type" value="Genomic_DNA"/>
</dbReference>
<comment type="similarity">
    <text evidence="13">Belongs to the polysaccharide monooxygenase AA9 family.</text>
</comment>
<evidence type="ECO:0000256" key="15">
    <source>
        <dbReference type="ARBA" id="ARBA00047174"/>
    </source>
</evidence>
<keyword evidence="4" id="KW-0479">Metal-binding</keyword>
<evidence type="ECO:0000256" key="14">
    <source>
        <dbReference type="ARBA" id="ARBA00045077"/>
    </source>
</evidence>
<evidence type="ECO:0000313" key="18">
    <source>
        <dbReference type="Proteomes" id="UP001326199"/>
    </source>
</evidence>
<comment type="subcellular location">
    <subcellularLocation>
        <location evidence="2">Secreted</location>
    </subcellularLocation>
</comment>
<evidence type="ECO:0000256" key="1">
    <source>
        <dbReference type="ARBA" id="ARBA00001973"/>
    </source>
</evidence>
<dbReference type="Pfam" id="PF03443">
    <property type="entry name" value="AA9"/>
    <property type="match status" value="1"/>
</dbReference>
<organism evidence="17 18">
    <name type="scientific">Podospora pseudopauciseta</name>
    <dbReference type="NCBI Taxonomy" id="2093780"/>
    <lineage>
        <taxon>Eukaryota</taxon>
        <taxon>Fungi</taxon>
        <taxon>Dikarya</taxon>
        <taxon>Ascomycota</taxon>
        <taxon>Pezizomycotina</taxon>
        <taxon>Sordariomycetes</taxon>
        <taxon>Sordariomycetidae</taxon>
        <taxon>Sordariales</taxon>
        <taxon>Podosporaceae</taxon>
        <taxon>Podospora</taxon>
    </lineage>
</organism>
<evidence type="ECO:0000256" key="6">
    <source>
        <dbReference type="ARBA" id="ARBA00023001"/>
    </source>
</evidence>
<evidence type="ECO:0000256" key="2">
    <source>
        <dbReference type="ARBA" id="ARBA00004613"/>
    </source>
</evidence>
<evidence type="ECO:0000256" key="11">
    <source>
        <dbReference type="ARBA" id="ARBA00023277"/>
    </source>
</evidence>
<evidence type="ECO:0000256" key="7">
    <source>
        <dbReference type="ARBA" id="ARBA00023002"/>
    </source>
</evidence>
<evidence type="ECO:0000256" key="5">
    <source>
        <dbReference type="ARBA" id="ARBA00022729"/>
    </source>
</evidence>
<dbReference type="InterPro" id="IPR005103">
    <property type="entry name" value="AA9_LPMO"/>
</dbReference>
<evidence type="ECO:0000256" key="9">
    <source>
        <dbReference type="ARBA" id="ARBA00023033"/>
    </source>
</evidence>
<evidence type="ECO:0000313" key="17">
    <source>
        <dbReference type="EMBL" id="KAK4663351.1"/>
    </source>
</evidence>
<keyword evidence="5" id="KW-0732">Signal</keyword>
<evidence type="ECO:0000259" key="16">
    <source>
        <dbReference type="Pfam" id="PF03443"/>
    </source>
</evidence>
<keyword evidence="18" id="KW-1185">Reference proteome</keyword>
<sequence length="288" mass="31064">MLAGVVQEQDVLLGPIRPRRCSIKTRETILCFIQPSLARSILDSVSITMKVLATLLASVGLVAAHGYVDNATIGGQYYQFYQPYMDPYMGNNKPQRVSRSIPGNGPVENVDSIDVQCNAGSAPAPLHAPAAAGSTVTLHWTLWPDSHMGPVITYMARCPDSGCQNWSPGTSAVWFKIKQGGREGTSNNWAATPLMKSPATYQYTIPSCIRPGYYLVRHEIIALHAAWAYPGAQFYPGCHQLQVTGGGSTNPTNLVSFPGAYKSTDPGVTYDAYKAQAYTIPGPAVFTC</sequence>
<dbReference type="PANTHER" id="PTHR33353:SF6">
    <property type="entry name" value="ENDOGLUCANASE IV"/>
    <property type="match status" value="1"/>
</dbReference>
<evidence type="ECO:0000256" key="13">
    <source>
        <dbReference type="ARBA" id="ARBA00044502"/>
    </source>
</evidence>
<keyword evidence="6" id="KW-0136">Cellulose degradation</keyword>
<proteinExistence type="inferred from homology"/>
<evidence type="ECO:0000256" key="12">
    <source>
        <dbReference type="ARBA" id="ARBA00023326"/>
    </source>
</evidence>
<keyword evidence="10" id="KW-1015">Disulfide bond</keyword>
<comment type="caution">
    <text evidence="17">The sequence shown here is derived from an EMBL/GenBank/DDBJ whole genome shotgun (WGS) entry which is preliminary data.</text>
</comment>
<dbReference type="GeneID" id="87934957"/>
<dbReference type="CDD" id="cd21175">
    <property type="entry name" value="LPMO_AA9"/>
    <property type="match status" value="1"/>
</dbReference>
<evidence type="ECO:0000256" key="10">
    <source>
        <dbReference type="ARBA" id="ARBA00023157"/>
    </source>
</evidence>
<dbReference type="EC" id="1.14.99.56" evidence="15"/>
<dbReference type="Proteomes" id="UP001326199">
    <property type="component" value="Unassembled WGS sequence"/>
</dbReference>
<keyword evidence="7" id="KW-0560">Oxidoreductase</keyword>
<evidence type="ECO:0000256" key="3">
    <source>
        <dbReference type="ARBA" id="ARBA00022525"/>
    </source>
</evidence>
<comment type="cofactor">
    <cofactor evidence="1">
        <name>Cu(2+)</name>
        <dbReference type="ChEBI" id="CHEBI:29036"/>
    </cofactor>
</comment>
<keyword evidence="9" id="KW-0503">Monooxygenase</keyword>